<evidence type="ECO:0000256" key="4">
    <source>
        <dbReference type="ARBA" id="ARBA00022989"/>
    </source>
</evidence>
<dbReference type="Gene3D" id="1.10.3860.10">
    <property type="entry name" value="Sodium:dicarboxylate symporter"/>
    <property type="match status" value="1"/>
</dbReference>
<gene>
    <name evidence="7" type="ORF">WMQ36_07795</name>
</gene>
<evidence type="ECO:0000256" key="3">
    <source>
        <dbReference type="ARBA" id="ARBA00022692"/>
    </source>
</evidence>
<keyword evidence="2" id="KW-0813">Transport</keyword>
<evidence type="ECO:0000256" key="5">
    <source>
        <dbReference type="ARBA" id="ARBA00023136"/>
    </source>
</evidence>
<comment type="caution">
    <text evidence="7">The sequence shown here is derived from an EMBL/GenBank/DDBJ whole genome shotgun (WGS) entry which is preliminary data.</text>
</comment>
<dbReference type="PANTHER" id="PTHR11958:SF63">
    <property type="entry name" value="AMINO ACID TRANSPORTER"/>
    <property type="match status" value="1"/>
</dbReference>
<accession>A0ABV1D5M0</accession>
<proteinExistence type="predicted"/>
<evidence type="ECO:0000256" key="1">
    <source>
        <dbReference type="ARBA" id="ARBA00004141"/>
    </source>
</evidence>
<feature type="transmembrane region" description="Helical" evidence="6">
    <location>
        <begin position="207"/>
        <end position="231"/>
    </location>
</feature>
<dbReference type="RefSeq" id="WP_083795243.1">
    <property type="nucleotide sequence ID" value="NZ_JBBMFM010000020.1"/>
</dbReference>
<evidence type="ECO:0000256" key="2">
    <source>
        <dbReference type="ARBA" id="ARBA00022448"/>
    </source>
</evidence>
<evidence type="ECO:0000313" key="8">
    <source>
        <dbReference type="Proteomes" id="UP001454086"/>
    </source>
</evidence>
<sequence>MFFYNRHISNGVTKKKIIGGVQNESGSRLRNILKSYRFSIILLTGVVAGALLGVFLGEKTAVLQPFADIFLNMVFCLIVPVVFISIANSIANMGNLGKLGKVLGVFFAAIVIGGLITSLLAVGAVKMFDPAKGVTVNLAGEIDPGNTSLNFVNMFTVTDFVDLLSISNMMALIVFAILFGIAVASIGEKGKPIISLFSALSEALGRMVSIVMYYAPVGIACYFATLIGKVGSQIIGSVARMSVIYAVFCILFFIGFGIIVPFISGGAEGVKRYWTEIWLPATTAAGACSSTACIPVNLLAAKKMGISEEISSLVIPLGASMHKNGVVSVQIVKIAFLFGIFHMSMGPGEIAKAVIVALLSGIIVGTIPSGGFIGEMFICTAFGFPTSVIPIIVIMGTLTDPFCTMNNVAGDPALAMLITRVIEGKDWIKEKVLGGIQETGIKAVKEKAVKEKPMNANWEEAAQ</sequence>
<dbReference type="Pfam" id="PF00375">
    <property type="entry name" value="SDF"/>
    <property type="match status" value="1"/>
</dbReference>
<keyword evidence="4 6" id="KW-1133">Transmembrane helix</keyword>
<keyword evidence="5 6" id="KW-0472">Membrane</keyword>
<evidence type="ECO:0000256" key="6">
    <source>
        <dbReference type="SAM" id="Phobius"/>
    </source>
</evidence>
<keyword evidence="3 6" id="KW-0812">Transmembrane</keyword>
<dbReference type="PRINTS" id="PR00173">
    <property type="entry name" value="EDTRNSPORT"/>
</dbReference>
<evidence type="ECO:0000313" key="7">
    <source>
        <dbReference type="EMBL" id="MEQ2424872.1"/>
    </source>
</evidence>
<protein>
    <submittedName>
        <fullName evidence="7">Dicarboxylate/amino acid:cation symporter</fullName>
    </submittedName>
</protein>
<feature type="transmembrane region" description="Helical" evidence="6">
    <location>
        <begin position="243"/>
        <end position="263"/>
    </location>
</feature>
<feature type="transmembrane region" description="Helical" evidence="6">
    <location>
        <begin position="102"/>
        <end position="125"/>
    </location>
</feature>
<dbReference type="EMBL" id="JBBMFM010000020">
    <property type="protein sequence ID" value="MEQ2424872.1"/>
    <property type="molecule type" value="Genomic_DNA"/>
</dbReference>
<feature type="transmembrane region" description="Helical" evidence="6">
    <location>
        <begin position="38"/>
        <end position="57"/>
    </location>
</feature>
<dbReference type="InterPro" id="IPR036458">
    <property type="entry name" value="Na:dicarbo_symporter_sf"/>
</dbReference>
<feature type="transmembrane region" description="Helical" evidence="6">
    <location>
        <begin position="163"/>
        <end position="186"/>
    </location>
</feature>
<comment type="subcellular location">
    <subcellularLocation>
        <location evidence="1">Membrane</location>
        <topology evidence="1">Multi-pass membrane protein</topology>
    </subcellularLocation>
</comment>
<organism evidence="7 8">
    <name type="scientific">Enterocloster hominis</name>
    <name type="common">ex Hitch et al. 2024</name>
    <dbReference type="NCBI Taxonomy" id="1917870"/>
    <lineage>
        <taxon>Bacteria</taxon>
        <taxon>Bacillati</taxon>
        <taxon>Bacillota</taxon>
        <taxon>Clostridia</taxon>
        <taxon>Lachnospirales</taxon>
        <taxon>Lachnospiraceae</taxon>
        <taxon>Enterocloster</taxon>
    </lineage>
</organism>
<feature type="transmembrane region" description="Helical" evidence="6">
    <location>
        <begin position="325"/>
        <end position="344"/>
    </location>
</feature>
<dbReference type="Proteomes" id="UP001454086">
    <property type="component" value="Unassembled WGS sequence"/>
</dbReference>
<dbReference type="InterPro" id="IPR001991">
    <property type="entry name" value="Na-dicarboxylate_symporter"/>
</dbReference>
<keyword evidence="8" id="KW-1185">Reference proteome</keyword>
<dbReference type="PANTHER" id="PTHR11958">
    <property type="entry name" value="SODIUM/DICARBOXYLATE SYMPORTER-RELATED"/>
    <property type="match status" value="1"/>
</dbReference>
<feature type="transmembrane region" description="Helical" evidence="6">
    <location>
        <begin position="376"/>
        <end position="398"/>
    </location>
</feature>
<feature type="transmembrane region" description="Helical" evidence="6">
    <location>
        <begin position="350"/>
        <end position="369"/>
    </location>
</feature>
<dbReference type="SUPFAM" id="SSF118215">
    <property type="entry name" value="Proton glutamate symport protein"/>
    <property type="match status" value="1"/>
</dbReference>
<dbReference type="InterPro" id="IPR050746">
    <property type="entry name" value="DAACS"/>
</dbReference>
<name>A0ABV1D5M0_9FIRM</name>
<reference evidence="7 8" key="1">
    <citation type="submission" date="2024-03" db="EMBL/GenBank/DDBJ databases">
        <title>Human intestinal bacterial collection.</title>
        <authorList>
            <person name="Pauvert C."/>
            <person name="Hitch T.C.A."/>
            <person name="Clavel T."/>
        </authorList>
    </citation>
    <scope>NUCLEOTIDE SEQUENCE [LARGE SCALE GENOMIC DNA]</scope>
    <source>
        <strain evidence="7 8">CLA-SR-H021</strain>
    </source>
</reference>
<feature type="transmembrane region" description="Helical" evidence="6">
    <location>
        <begin position="69"/>
        <end position="90"/>
    </location>
</feature>